<accession>A0A1D8AGV4</accession>
<dbReference type="InterPro" id="IPR036165">
    <property type="entry name" value="YefM-like_sf"/>
</dbReference>
<dbReference type="KEGG" id="nre:BES08_30550"/>
<name>A0A1D8AGV4_9SPHN</name>
<proteinExistence type="inferred from homology"/>
<sequence>MQTVNIHDAKTHLSRLIERAAKGESFIIAKAGKPMVRVVPLDRPAISEARRLGFMSGQFTVPDDFDRMGGDEIEQLFGSGE</sequence>
<comment type="similarity">
    <text evidence="1 2">Belongs to the phD/YefM antitoxin family.</text>
</comment>
<reference evidence="4" key="1">
    <citation type="journal article" date="2017" name="J. Biotechnol.">
        <title>Complete genome sequence of Novosphingobium resinovorum SA1, a versatile xenobiotic-degrading bacterium capable of utilizing sulfanilic acid.</title>
        <authorList>
            <person name="Hegedus B."/>
            <person name="Kos P.B."/>
            <person name="Balint B."/>
            <person name="Maroti G."/>
            <person name="Gan H.M."/>
            <person name="Perei K."/>
            <person name="Rakhely G."/>
        </authorList>
    </citation>
    <scope>NUCLEOTIDE SEQUENCE [LARGE SCALE GENOMIC DNA]</scope>
    <source>
        <strain evidence="4">SA1</strain>
    </source>
</reference>
<dbReference type="OrthoDB" id="9800503at2"/>
<dbReference type="Proteomes" id="UP000094626">
    <property type="component" value="Plasmid pSA3"/>
</dbReference>
<comment type="function">
    <text evidence="2">Antitoxin component of a type II toxin-antitoxin (TA) system.</text>
</comment>
<dbReference type="Pfam" id="PF02604">
    <property type="entry name" value="PhdYeFM_antitox"/>
    <property type="match status" value="1"/>
</dbReference>
<dbReference type="AlphaFoldDB" id="A0A1D8AGV4"/>
<keyword evidence="4" id="KW-1185">Reference proteome</keyword>
<dbReference type="NCBIfam" id="TIGR01552">
    <property type="entry name" value="phd_fam"/>
    <property type="match status" value="1"/>
</dbReference>
<organism evidence="3 4">
    <name type="scientific">Novosphingobium resinovorum</name>
    <dbReference type="NCBI Taxonomy" id="158500"/>
    <lineage>
        <taxon>Bacteria</taxon>
        <taxon>Pseudomonadati</taxon>
        <taxon>Pseudomonadota</taxon>
        <taxon>Alphaproteobacteria</taxon>
        <taxon>Sphingomonadales</taxon>
        <taxon>Sphingomonadaceae</taxon>
        <taxon>Novosphingobium</taxon>
    </lineage>
</organism>
<gene>
    <name evidence="3" type="ORF">BES08_30550</name>
</gene>
<dbReference type="EMBL" id="CP017078">
    <property type="protein sequence ID" value="AOR81331.1"/>
    <property type="molecule type" value="Genomic_DNA"/>
</dbReference>
<dbReference type="InterPro" id="IPR051416">
    <property type="entry name" value="phD-YefM_TA_antitoxins"/>
</dbReference>
<protein>
    <recommendedName>
        <fullName evidence="2">Antitoxin</fullName>
    </recommendedName>
</protein>
<evidence type="ECO:0000256" key="1">
    <source>
        <dbReference type="ARBA" id="ARBA00009981"/>
    </source>
</evidence>
<evidence type="ECO:0000256" key="2">
    <source>
        <dbReference type="RuleBase" id="RU362080"/>
    </source>
</evidence>
<dbReference type="PANTHER" id="PTHR35377">
    <property type="entry name" value="ANTITOXIN VAPB49-RELATED-RELATED"/>
    <property type="match status" value="1"/>
</dbReference>
<dbReference type="SUPFAM" id="SSF143120">
    <property type="entry name" value="YefM-like"/>
    <property type="match status" value="1"/>
</dbReference>
<dbReference type="Gene3D" id="3.40.1620.10">
    <property type="entry name" value="YefM-like domain"/>
    <property type="match status" value="1"/>
</dbReference>
<evidence type="ECO:0000313" key="4">
    <source>
        <dbReference type="Proteomes" id="UP000094626"/>
    </source>
</evidence>
<dbReference type="InterPro" id="IPR006442">
    <property type="entry name" value="Antitoxin_Phd/YefM"/>
</dbReference>
<dbReference type="RefSeq" id="WP_069710401.1">
    <property type="nucleotide sequence ID" value="NZ_CP017078.1"/>
</dbReference>
<geneLocation type="plasmid" evidence="3 4">
    <name>pSA3</name>
</geneLocation>
<dbReference type="PANTHER" id="PTHR35377:SF4">
    <property type="entry name" value="PREVENT-HOST-DEATH FAMILY PROTEIN"/>
    <property type="match status" value="1"/>
</dbReference>
<keyword evidence="3" id="KW-0614">Plasmid</keyword>
<evidence type="ECO:0000313" key="3">
    <source>
        <dbReference type="EMBL" id="AOR81331.1"/>
    </source>
</evidence>